<gene>
    <name evidence="6" type="ORF">CDL12_00996</name>
</gene>
<name>A0A2G9I921_9LAMI</name>
<evidence type="ECO:0000256" key="3">
    <source>
        <dbReference type="ARBA" id="ARBA00022679"/>
    </source>
</evidence>
<dbReference type="EMBL" id="NKXS01000123">
    <property type="protein sequence ID" value="PIN26252.1"/>
    <property type="molecule type" value="Genomic_DNA"/>
</dbReference>
<dbReference type="EC" id="2.1.1.50" evidence="6"/>
<proteinExistence type="inferred from homology"/>
<keyword evidence="5" id="KW-0460">Magnesium</keyword>
<dbReference type="GO" id="GO:0032259">
    <property type="term" value="P:methylation"/>
    <property type="evidence" value="ECO:0007669"/>
    <property type="project" value="UniProtKB-KW"/>
</dbReference>
<dbReference type="PANTHER" id="PTHR31009">
    <property type="entry name" value="S-ADENOSYL-L-METHIONINE:CARBOXYL METHYLTRANSFERASE FAMILY PROTEIN"/>
    <property type="match status" value="1"/>
</dbReference>
<dbReference type="SUPFAM" id="SSF53335">
    <property type="entry name" value="S-adenosyl-L-methionine-dependent methyltransferases"/>
    <property type="match status" value="1"/>
</dbReference>
<evidence type="ECO:0000256" key="2">
    <source>
        <dbReference type="ARBA" id="ARBA00022603"/>
    </source>
</evidence>
<dbReference type="OrthoDB" id="1523883at2759"/>
<reference evidence="7" key="1">
    <citation type="journal article" date="2018" name="Gigascience">
        <title>Genome assembly of the Pink Ipe (Handroanthus impetiginosus, Bignoniaceae), a highly valued, ecologically keystone Neotropical timber forest tree.</title>
        <authorList>
            <person name="Silva-Junior O.B."/>
            <person name="Grattapaglia D."/>
            <person name="Novaes E."/>
            <person name="Collevatti R.G."/>
        </authorList>
    </citation>
    <scope>NUCLEOTIDE SEQUENCE [LARGE SCALE GENOMIC DNA]</scope>
    <source>
        <strain evidence="7">cv. UFG-1</strain>
    </source>
</reference>
<evidence type="ECO:0000256" key="1">
    <source>
        <dbReference type="ARBA" id="ARBA00007967"/>
    </source>
</evidence>
<keyword evidence="7" id="KW-1185">Reference proteome</keyword>
<keyword evidence="4" id="KW-0479">Metal-binding</keyword>
<keyword evidence="3 6" id="KW-0808">Transferase</keyword>
<dbReference type="InterPro" id="IPR005299">
    <property type="entry name" value="MeTrfase_7"/>
</dbReference>
<evidence type="ECO:0000256" key="5">
    <source>
        <dbReference type="ARBA" id="ARBA00022842"/>
    </source>
</evidence>
<organism evidence="6 7">
    <name type="scientific">Handroanthus impetiginosus</name>
    <dbReference type="NCBI Taxonomy" id="429701"/>
    <lineage>
        <taxon>Eukaryota</taxon>
        <taxon>Viridiplantae</taxon>
        <taxon>Streptophyta</taxon>
        <taxon>Embryophyta</taxon>
        <taxon>Tracheophyta</taxon>
        <taxon>Spermatophyta</taxon>
        <taxon>Magnoliopsida</taxon>
        <taxon>eudicotyledons</taxon>
        <taxon>Gunneridae</taxon>
        <taxon>Pentapetalae</taxon>
        <taxon>asterids</taxon>
        <taxon>lamiids</taxon>
        <taxon>Lamiales</taxon>
        <taxon>Bignoniaceae</taxon>
        <taxon>Crescentiina</taxon>
        <taxon>Tabebuia alliance</taxon>
        <taxon>Handroanthus</taxon>
    </lineage>
</organism>
<keyword evidence="2 6" id="KW-0489">Methyltransferase</keyword>
<dbReference type="Pfam" id="PF03492">
    <property type="entry name" value="Methyltransf_7"/>
    <property type="match status" value="1"/>
</dbReference>
<sequence length="349" mass="39468">MNAGEGAHSYVRNSSYQSGVVDVAKPIIEEEIATKLDINTLQNRFCIADFGCSTGYNSFPAIEIITQAINKKYKSPENTSKTLEFYVFFNDVITNDFNTLFTSLPPHINYHAAAVPGHFHGRLLPEYSLHFAYSSWSLQWLSALPEAVADVGSPAWNKGEILYTRDRKLVCDAYLDQFEKDIGLFLESRTVEMVSGGLMVLLVPAVPDFWNPESEYTVTWDISYLLGSCLVDMAKKGRFSEAKVDSFNLPYYFPTPEQLKAILSKNQSFTIERFEIRDNPGKHTLASVNARAAFLRAVNERLVTDHFGSEIIDELFELYMEKLEASPVFLNPDNDKTIVILVVLKRKLI</sequence>
<dbReference type="GO" id="GO:0046872">
    <property type="term" value="F:metal ion binding"/>
    <property type="evidence" value="ECO:0007669"/>
    <property type="project" value="UniProtKB-KW"/>
</dbReference>
<dbReference type="GO" id="GO:0030749">
    <property type="term" value="F:loganate O-methyltransferase activity"/>
    <property type="evidence" value="ECO:0007669"/>
    <property type="project" value="UniProtKB-EC"/>
</dbReference>
<comment type="similarity">
    <text evidence="1">Belongs to the methyltransferase superfamily. Type-7 methyltransferase family.</text>
</comment>
<evidence type="ECO:0000313" key="7">
    <source>
        <dbReference type="Proteomes" id="UP000231279"/>
    </source>
</evidence>
<dbReference type="Proteomes" id="UP000231279">
    <property type="component" value="Unassembled WGS sequence"/>
</dbReference>
<dbReference type="AlphaFoldDB" id="A0A2G9I921"/>
<accession>A0A2G9I921</accession>
<dbReference type="InterPro" id="IPR042086">
    <property type="entry name" value="MeTrfase_capping"/>
</dbReference>
<comment type="caution">
    <text evidence="6">The sequence shown here is derived from an EMBL/GenBank/DDBJ whole genome shotgun (WGS) entry which is preliminary data.</text>
</comment>
<evidence type="ECO:0000256" key="4">
    <source>
        <dbReference type="ARBA" id="ARBA00022723"/>
    </source>
</evidence>
<dbReference type="Gene3D" id="1.10.1200.270">
    <property type="entry name" value="Methyltransferase, alpha-helical capping domain"/>
    <property type="match status" value="1"/>
</dbReference>
<evidence type="ECO:0000313" key="6">
    <source>
        <dbReference type="EMBL" id="PIN26252.1"/>
    </source>
</evidence>
<dbReference type="Gene3D" id="3.40.50.150">
    <property type="entry name" value="Vaccinia Virus protein VP39"/>
    <property type="match status" value="1"/>
</dbReference>
<protein>
    <submittedName>
        <fullName evidence="6">Loganate O-methyltransferase</fullName>
        <ecNumber evidence="6">2.1.1.50</ecNumber>
    </submittedName>
</protein>
<dbReference type="InterPro" id="IPR029063">
    <property type="entry name" value="SAM-dependent_MTases_sf"/>
</dbReference>